<dbReference type="EMBL" id="LR214940">
    <property type="protein sequence ID" value="VEU55189.1"/>
    <property type="molecule type" value="Genomic_DNA"/>
</dbReference>
<dbReference type="SUPFAM" id="SSF53383">
    <property type="entry name" value="PLP-dependent transferases"/>
    <property type="match status" value="1"/>
</dbReference>
<dbReference type="Gene3D" id="3.40.640.10">
    <property type="entry name" value="Type I PLP-dependent aspartate aminotransferase-like (Major domain)"/>
    <property type="match status" value="1"/>
</dbReference>
<keyword evidence="2" id="KW-0663">Pyridoxal phosphate</keyword>
<sequence>MNIRKFFPMLINNKKLIYFDNAALMLKPKSVIKEGNDFYTKYSISNRTADSTLGIKIANKILETRNKVAKFVDADENEVIFTSGTTESLNLAARMLLQIVKSGTILLSIYNHSSNIVPFLELFSKNKNIKIKYFDDQKSLINLIDENTKIISLSEITNNFQINYDLSEIYEICKKKNIILINDCAQAIAHKHVSLHNSDILTFSANKLYGPTGLGALVIKNNLLNKLNPEKWGGGQVQNIDYDKWELKPTIAKYEPGTANLVAICQFAKSIDFVNKITYAKIQEIESNLSNYLYEKLSMISNVKIDSKKGSNIILFNIKNIPSQDVASYFGHKNVYLRSGRFCAFLFSKHPNYQKTYIRISLSIYNTKKDIDKFIKLLNKGGNFLDFL</sequence>
<dbReference type="PANTHER" id="PTHR43586:SF8">
    <property type="entry name" value="CYSTEINE DESULFURASE 1, CHLOROPLASTIC"/>
    <property type="match status" value="1"/>
</dbReference>
<evidence type="ECO:0000256" key="1">
    <source>
        <dbReference type="ARBA" id="ARBA00001933"/>
    </source>
</evidence>
<dbReference type="InterPro" id="IPR015424">
    <property type="entry name" value="PyrdxlP-dep_Trfase"/>
</dbReference>
<keyword evidence="5" id="KW-1185">Reference proteome</keyword>
<dbReference type="KEGG" id="mob:NCTC10112_00070"/>
<protein>
    <submittedName>
        <fullName evidence="4">Probable cysteine desulfurase</fullName>
        <ecNumber evidence="4">2.8.1.7</ecNumber>
    </submittedName>
</protein>
<evidence type="ECO:0000259" key="3">
    <source>
        <dbReference type="Pfam" id="PF00266"/>
    </source>
</evidence>
<dbReference type="EC" id="2.8.1.7" evidence="4"/>
<organism evidence="4 5">
    <name type="scientific">Metamycoplasma orale</name>
    <name type="common">Mycoplasma orale</name>
    <dbReference type="NCBI Taxonomy" id="2121"/>
    <lineage>
        <taxon>Bacteria</taxon>
        <taxon>Bacillati</taxon>
        <taxon>Mycoplasmatota</taxon>
        <taxon>Mycoplasmoidales</taxon>
        <taxon>Metamycoplasmataceae</taxon>
        <taxon>Metamycoplasma</taxon>
    </lineage>
</organism>
<dbReference type="Proteomes" id="UP000290482">
    <property type="component" value="Chromosome"/>
</dbReference>
<reference evidence="4 5" key="1">
    <citation type="submission" date="2019-01" db="EMBL/GenBank/DDBJ databases">
        <authorList>
            <consortium name="Pathogen Informatics"/>
        </authorList>
    </citation>
    <scope>NUCLEOTIDE SEQUENCE [LARGE SCALE GENOMIC DNA]</scope>
    <source>
        <strain evidence="4 5">NCTC10112</strain>
    </source>
</reference>
<dbReference type="InterPro" id="IPR015421">
    <property type="entry name" value="PyrdxlP-dep_Trfase_major"/>
</dbReference>
<dbReference type="AlphaFoldDB" id="A0A448ZVE8"/>
<dbReference type="InterPro" id="IPR015422">
    <property type="entry name" value="PyrdxlP-dep_Trfase_small"/>
</dbReference>
<dbReference type="RefSeq" id="WP_022936157.1">
    <property type="nucleotide sequence ID" value="NZ_LR214940.1"/>
</dbReference>
<feature type="domain" description="Aminotransferase class V" evidence="3">
    <location>
        <begin position="17"/>
        <end position="374"/>
    </location>
</feature>
<dbReference type="Gene3D" id="3.90.1150.10">
    <property type="entry name" value="Aspartate Aminotransferase, domain 1"/>
    <property type="match status" value="1"/>
</dbReference>
<dbReference type="GO" id="GO:0031071">
    <property type="term" value="F:cysteine desulfurase activity"/>
    <property type="evidence" value="ECO:0007669"/>
    <property type="project" value="UniProtKB-EC"/>
</dbReference>
<evidence type="ECO:0000313" key="5">
    <source>
        <dbReference type="Proteomes" id="UP000290482"/>
    </source>
</evidence>
<gene>
    <name evidence="4" type="primary">csd</name>
    <name evidence="4" type="ORF">NCTC10112_00070</name>
</gene>
<dbReference type="OrthoDB" id="9804366at2"/>
<dbReference type="PANTHER" id="PTHR43586">
    <property type="entry name" value="CYSTEINE DESULFURASE"/>
    <property type="match status" value="1"/>
</dbReference>
<dbReference type="Pfam" id="PF00266">
    <property type="entry name" value="Aminotran_5"/>
    <property type="match status" value="1"/>
</dbReference>
<keyword evidence="4" id="KW-0808">Transferase</keyword>
<evidence type="ECO:0000256" key="2">
    <source>
        <dbReference type="ARBA" id="ARBA00022898"/>
    </source>
</evidence>
<proteinExistence type="predicted"/>
<comment type="cofactor">
    <cofactor evidence="1">
        <name>pyridoxal 5'-phosphate</name>
        <dbReference type="ChEBI" id="CHEBI:597326"/>
    </cofactor>
</comment>
<name>A0A448ZVE8_METOS</name>
<accession>A0A448ZVE8</accession>
<evidence type="ECO:0000313" key="4">
    <source>
        <dbReference type="EMBL" id="VEU55189.1"/>
    </source>
</evidence>
<dbReference type="InterPro" id="IPR000192">
    <property type="entry name" value="Aminotrans_V_dom"/>
</dbReference>